<evidence type="ECO:0000256" key="3">
    <source>
        <dbReference type="ARBA" id="ARBA00022578"/>
    </source>
</evidence>
<name>A0A8J6P8Y3_9BACT</name>
<evidence type="ECO:0000256" key="4">
    <source>
        <dbReference type="ARBA" id="ARBA00023125"/>
    </source>
</evidence>
<feature type="domain" description="Transposase IS4-like" evidence="7">
    <location>
        <begin position="205"/>
        <end position="311"/>
    </location>
</feature>
<evidence type="ECO:0000259" key="8">
    <source>
        <dbReference type="Pfam" id="PF05598"/>
    </source>
</evidence>
<dbReference type="Proteomes" id="UP000605201">
    <property type="component" value="Unassembled WGS sequence"/>
</dbReference>
<dbReference type="InterPro" id="IPR002559">
    <property type="entry name" value="Transposase_11"/>
</dbReference>
<organism evidence="9 10">
    <name type="scientific">Candidatus Desulfatibia vada</name>
    <dbReference type="NCBI Taxonomy" id="2841696"/>
    <lineage>
        <taxon>Bacteria</taxon>
        <taxon>Pseudomonadati</taxon>
        <taxon>Thermodesulfobacteriota</taxon>
        <taxon>Desulfobacteria</taxon>
        <taxon>Desulfobacterales</taxon>
        <taxon>Desulfobacterales incertae sedis</taxon>
        <taxon>Candidatus Desulfatibia</taxon>
    </lineage>
</organism>
<evidence type="ECO:0000256" key="2">
    <source>
        <dbReference type="ARBA" id="ARBA00010075"/>
    </source>
</evidence>
<evidence type="ECO:0000313" key="9">
    <source>
        <dbReference type="EMBL" id="MBC8434100.1"/>
    </source>
</evidence>
<keyword evidence="4" id="KW-0238">DNA-binding</keyword>
<dbReference type="AlphaFoldDB" id="A0A8J6P8Y3"/>
<sequence>MGFKKIKKEFSFADVVLESSKKNNRSIQKMQHLSKSINWNRVEDVLMSHYTVGTSNEGADAYPPILLFKCLLLQKWFHINSDPELENMINDRWSFKEFLNFPLSKPSPDHSTFSRFRKRLSKEAMDQINSEILRQFENQGLTINEGIAVDARLVKSASRPISNDKIKETREKHNTPEGKLDKNGNPLKFHRDLDSNWVVQKDIIHYGLKEHAAVDVNHGFILTTTLTPASVNDTNYLPYCTVYSRHTKQPIEKVFADKGYAGKPNRDFLALNKIEDGIMRKDSQTAKLTEYEIDRNKKISKKRYIVEQYFGLSHLHDDAKRARFTDIMKNKFDCWYRQAAFNIARGLKILRVATV</sequence>
<evidence type="ECO:0000259" key="7">
    <source>
        <dbReference type="Pfam" id="PF01609"/>
    </source>
</evidence>
<dbReference type="InterPro" id="IPR008490">
    <property type="entry name" value="Transposase_InsH_N"/>
</dbReference>
<gene>
    <name evidence="9" type="ORF">H8D96_19505</name>
</gene>
<keyword evidence="5" id="KW-0233">DNA recombination</keyword>
<evidence type="ECO:0000313" key="10">
    <source>
        <dbReference type="Proteomes" id="UP000605201"/>
    </source>
</evidence>
<accession>A0A8J6P8Y3</accession>
<evidence type="ECO:0000256" key="5">
    <source>
        <dbReference type="ARBA" id="ARBA00023172"/>
    </source>
</evidence>
<dbReference type="PANTHER" id="PTHR35604">
    <property type="entry name" value="TRANSPOSASE INSH FOR INSERTION SEQUENCE ELEMENT IS5A-RELATED"/>
    <property type="match status" value="1"/>
</dbReference>
<evidence type="ECO:0000256" key="6">
    <source>
        <dbReference type="SAM" id="MobiDB-lite"/>
    </source>
</evidence>
<dbReference type="InterPro" id="IPR047959">
    <property type="entry name" value="Transpos_IS5"/>
</dbReference>
<reference evidence="9 10" key="1">
    <citation type="submission" date="2020-08" db="EMBL/GenBank/DDBJ databases">
        <title>Bridging the membrane lipid divide: bacteria of the FCB group superphylum have the potential to synthesize archaeal ether lipids.</title>
        <authorList>
            <person name="Villanueva L."/>
            <person name="Von Meijenfeldt F.A.B."/>
            <person name="Westbye A.B."/>
            <person name="Yadav S."/>
            <person name="Hopmans E.C."/>
            <person name="Dutilh B.E."/>
            <person name="Sinninghe Damste J.S."/>
        </authorList>
    </citation>
    <scope>NUCLEOTIDE SEQUENCE [LARGE SCALE GENOMIC DNA]</scope>
    <source>
        <strain evidence="9">NIOZ-UU17</strain>
    </source>
</reference>
<protein>
    <submittedName>
        <fullName evidence="9">IS5 family transposase</fullName>
    </submittedName>
</protein>
<dbReference type="NCBIfam" id="NF033581">
    <property type="entry name" value="transpos_IS5_4"/>
    <property type="match status" value="1"/>
</dbReference>
<feature type="domain" description="Transposase InsH N-terminal" evidence="8">
    <location>
        <begin position="29"/>
        <end position="119"/>
    </location>
</feature>
<comment type="function">
    <text evidence="1">Involved in the transposition of the insertion sequence IS5.</text>
</comment>
<proteinExistence type="inferred from homology"/>
<dbReference type="GO" id="GO:0006313">
    <property type="term" value="P:DNA transposition"/>
    <property type="evidence" value="ECO:0007669"/>
    <property type="project" value="InterPro"/>
</dbReference>
<dbReference type="PANTHER" id="PTHR35604:SF2">
    <property type="entry name" value="TRANSPOSASE INSH FOR INSERTION SEQUENCE ELEMENT IS5A-RELATED"/>
    <property type="match status" value="1"/>
</dbReference>
<comment type="caution">
    <text evidence="9">The sequence shown here is derived from an EMBL/GenBank/DDBJ whole genome shotgun (WGS) entry which is preliminary data.</text>
</comment>
<dbReference type="Pfam" id="PF01609">
    <property type="entry name" value="DDE_Tnp_1"/>
    <property type="match status" value="1"/>
</dbReference>
<dbReference type="EMBL" id="JACNIG010000383">
    <property type="protein sequence ID" value="MBC8434100.1"/>
    <property type="molecule type" value="Genomic_DNA"/>
</dbReference>
<dbReference type="Pfam" id="PF05598">
    <property type="entry name" value="DUF772"/>
    <property type="match status" value="1"/>
</dbReference>
<dbReference type="GO" id="GO:0003677">
    <property type="term" value="F:DNA binding"/>
    <property type="evidence" value="ECO:0007669"/>
    <property type="project" value="UniProtKB-KW"/>
</dbReference>
<dbReference type="GO" id="GO:0004803">
    <property type="term" value="F:transposase activity"/>
    <property type="evidence" value="ECO:0007669"/>
    <property type="project" value="InterPro"/>
</dbReference>
<evidence type="ECO:0000256" key="1">
    <source>
        <dbReference type="ARBA" id="ARBA00003544"/>
    </source>
</evidence>
<feature type="region of interest" description="Disordered" evidence="6">
    <location>
        <begin position="167"/>
        <end position="186"/>
    </location>
</feature>
<comment type="similarity">
    <text evidence="2">Belongs to the transposase 11 family.</text>
</comment>
<keyword evidence="3" id="KW-0815">Transposition</keyword>
<feature type="compositionally biased region" description="Basic and acidic residues" evidence="6">
    <location>
        <begin position="167"/>
        <end position="182"/>
    </location>
</feature>